<dbReference type="OrthoDB" id="7939818at2759"/>
<dbReference type="AlphaFoldDB" id="E4X386"/>
<gene>
    <name evidence="11" type="ORF">GSOID_T00017725001</name>
</gene>
<evidence type="ECO:0000256" key="7">
    <source>
        <dbReference type="ARBA" id="ARBA00022840"/>
    </source>
</evidence>
<evidence type="ECO:0000256" key="8">
    <source>
        <dbReference type="ARBA" id="ARBA00030585"/>
    </source>
</evidence>
<dbReference type="FunFam" id="3.30.590.50:FF:000002">
    <property type="entry name" value="Glutamate--cysteine ligase catalytic subunit"/>
    <property type="match status" value="1"/>
</dbReference>
<dbReference type="GO" id="GO:0006750">
    <property type="term" value="P:glutathione biosynthetic process"/>
    <property type="evidence" value="ECO:0007669"/>
    <property type="project" value="UniProtKB-UniRule"/>
</dbReference>
<sequence>MGLLVVGEPLNWEDTKKHAEYVREHGLIQLIHIYNQYKDRCCDTLKWGDEVEYMICRKDEAGNKIQLVLKGEDLFEELDAEQQDELWRPEYASYMLEGTPGQPYGGTLNDLLKVERSMLRRRKQVEAKLEENECLVAYSTFPRLGCEKFTFPEFVIENPETDNPFTHSEFFPERAINRHPRFPTLSQNIRHRRGRKVEINIPLMIDENTTRPFRTEGLKTKDSQTAQMDDHIYMDAMGFGMGNSCLQVTFQASSICEAKHLYDQLIPMTPIMLAISAASPIFRGLLADVDTRWSVISASVDCRTDEEKGSVPLKNDKYVIPKSRYASVSSYLMNENQKYNDMKLVINPEAEKKLLDAGMDPVLATHFAHLFIRDPVTLWGNKIELDDEKESDHFENIQSTNWQTLRFKPPPPNSPIGWRVEFRPMEVQFTEFENAAHSIFIVLLTRVILSYHLNLTVPISKVEENMKRAEHRDAVLKQKFYFRTNPDEETPKIHELSCDEVINGGRGFFGLIPYMKKYLDDSGTDIKTRCKILCYLDFVSLRASGKLKTTANWMRNFVTTHPDYKKDSVVSDKITFDLTVLADDIVQGRHHDPTLLPRREDCF</sequence>
<dbReference type="PANTHER" id="PTHR11164:SF0">
    <property type="entry name" value="GLUTAMATE--CYSTEINE LIGASE CATALYTIC SUBUNIT"/>
    <property type="match status" value="1"/>
</dbReference>
<dbReference type="InterPro" id="IPR004308">
    <property type="entry name" value="GCS"/>
</dbReference>
<dbReference type="FunFam" id="3.30.590.50:FF:000007">
    <property type="entry name" value="Glutamate--cysteine ligase"/>
    <property type="match status" value="1"/>
</dbReference>
<keyword evidence="6 10" id="KW-0547">Nucleotide-binding</keyword>
<keyword evidence="5 10" id="KW-0317">Glutathione biosynthesis</keyword>
<dbReference type="SUPFAM" id="SSF55931">
    <property type="entry name" value="Glutamine synthetase/guanido kinase"/>
    <property type="match status" value="1"/>
</dbReference>
<accession>E4X386</accession>
<evidence type="ECO:0000313" key="12">
    <source>
        <dbReference type="Proteomes" id="UP000001307"/>
    </source>
</evidence>
<evidence type="ECO:0000256" key="6">
    <source>
        <dbReference type="ARBA" id="ARBA00022741"/>
    </source>
</evidence>
<dbReference type="GO" id="GO:0017109">
    <property type="term" value="C:glutamate-cysteine ligase complex"/>
    <property type="evidence" value="ECO:0007669"/>
    <property type="project" value="TreeGrafter"/>
</dbReference>
<evidence type="ECO:0000256" key="2">
    <source>
        <dbReference type="ARBA" id="ARBA00008100"/>
    </source>
</evidence>
<evidence type="ECO:0000256" key="9">
    <source>
        <dbReference type="ARBA" id="ARBA00032122"/>
    </source>
</evidence>
<dbReference type="Gene3D" id="3.30.590.50">
    <property type="match status" value="2"/>
</dbReference>
<dbReference type="EC" id="6.3.2.2" evidence="3 10"/>
<dbReference type="EMBL" id="FN653023">
    <property type="protein sequence ID" value="CBY18090.1"/>
    <property type="molecule type" value="Genomic_DNA"/>
</dbReference>
<dbReference type="InParanoid" id="E4X386"/>
<evidence type="ECO:0000256" key="4">
    <source>
        <dbReference type="ARBA" id="ARBA00022598"/>
    </source>
</evidence>
<keyword evidence="7 10" id="KW-0067">ATP-binding</keyword>
<comment type="similarity">
    <text evidence="2 10">Belongs to the glutamate--cysteine ligase type 3 family.</text>
</comment>
<evidence type="ECO:0000256" key="5">
    <source>
        <dbReference type="ARBA" id="ARBA00022684"/>
    </source>
</evidence>
<organism evidence="11">
    <name type="scientific">Oikopleura dioica</name>
    <name type="common">Tunicate</name>
    <dbReference type="NCBI Taxonomy" id="34765"/>
    <lineage>
        <taxon>Eukaryota</taxon>
        <taxon>Metazoa</taxon>
        <taxon>Chordata</taxon>
        <taxon>Tunicata</taxon>
        <taxon>Appendicularia</taxon>
        <taxon>Copelata</taxon>
        <taxon>Oikopleuridae</taxon>
        <taxon>Oikopleura</taxon>
    </lineage>
</organism>
<evidence type="ECO:0000256" key="3">
    <source>
        <dbReference type="ARBA" id="ARBA00012220"/>
    </source>
</evidence>
<keyword evidence="12" id="KW-1185">Reference proteome</keyword>
<dbReference type="GO" id="GO:0005524">
    <property type="term" value="F:ATP binding"/>
    <property type="evidence" value="ECO:0007669"/>
    <property type="project" value="UniProtKB-UniRule"/>
</dbReference>
<evidence type="ECO:0000313" key="11">
    <source>
        <dbReference type="EMBL" id="CBY18090.1"/>
    </source>
</evidence>
<dbReference type="Proteomes" id="UP000001307">
    <property type="component" value="Unassembled WGS sequence"/>
</dbReference>
<comment type="catalytic activity">
    <reaction evidence="10">
        <text>L-cysteine + L-glutamate + ATP = gamma-L-glutamyl-L-cysteine + ADP + phosphate + H(+)</text>
        <dbReference type="Rhea" id="RHEA:13285"/>
        <dbReference type="ChEBI" id="CHEBI:15378"/>
        <dbReference type="ChEBI" id="CHEBI:29985"/>
        <dbReference type="ChEBI" id="CHEBI:30616"/>
        <dbReference type="ChEBI" id="CHEBI:35235"/>
        <dbReference type="ChEBI" id="CHEBI:43474"/>
        <dbReference type="ChEBI" id="CHEBI:58173"/>
        <dbReference type="ChEBI" id="CHEBI:456216"/>
        <dbReference type="EC" id="6.3.2.2"/>
    </reaction>
</comment>
<dbReference type="GO" id="GO:0004357">
    <property type="term" value="F:glutamate-cysteine ligase activity"/>
    <property type="evidence" value="ECO:0007669"/>
    <property type="project" value="UniProtKB-UniRule"/>
</dbReference>
<reference evidence="11" key="1">
    <citation type="journal article" date="2010" name="Science">
        <title>Plasticity of animal genome architecture unmasked by rapid evolution of a pelagic tunicate.</title>
        <authorList>
            <person name="Denoeud F."/>
            <person name="Henriet S."/>
            <person name="Mungpakdee S."/>
            <person name="Aury J.M."/>
            <person name="Da Silva C."/>
            <person name="Brinkmann H."/>
            <person name="Mikhaleva J."/>
            <person name="Olsen L.C."/>
            <person name="Jubin C."/>
            <person name="Canestro C."/>
            <person name="Bouquet J.M."/>
            <person name="Danks G."/>
            <person name="Poulain J."/>
            <person name="Campsteijn C."/>
            <person name="Adamski M."/>
            <person name="Cross I."/>
            <person name="Yadetie F."/>
            <person name="Muffato M."/>
            <person name="Louis A."/>
            <person name="Butcher S."/>
            <person name="Tsagkogeorga G."/>
            <person name="Konrad A."/>
            <person name="Singh S."/>
            <person name="Jensen M.F."/>
            <person name="Cong E.H."/>
            <person name="Eikeseth-Otteraa H."/>
            <person name="Noel B."/>
            <person name="Anthouard V."/>
            <person name="Porcel B.M."/>
            <person name="Kachouri-Lafond R."/>
            <person name="Nishino A."/>
            <person name="Ugolini M."/>
            <person name="Chourrout P."/>
            <person name="Nishida H."/>
            <person name="Aasland R."/>
            <person name="Huzurbazar S."/>
            <person name="Westhof E."/>
            <person name="Delsuc F."/>
            <person name="Lehrach H."/>
            <person name="Reinhardt R."/>
            <person name="Weissenbach J."/>
            <person name="Roy S.W."/>
            <person name="Artiguenave F."/>
            <person name="Postlethwait J.H."/>
            <person name="Manak J.R."/>
            <person name="Thompson E.M."/>
            <person name="Jaillon O."/>
            <person name="Du Pasquier L."/>
            <person name="Boudinot P."/>
            <person name="Liberles D.A."/>
            <person name="Volff J.N."/>
            <person name="Philippe H."/>
            <person name="Lenhard B."/>
            <person name="Roest Crollius H."/>
            <person name="Wincker P."/>
            <person name="Chourrout D."/>
        </authorList>
    </citation>
    <scope>NUCLEOTIDE SEQUENCE [LARGE SCALE GENOMIC DNA]</scope>
</reference>
<comment type="pathway">
    <text evidence="1 10">Sulfur metabolism; glutathione biosynthesis; glutathione from L-cysteine and L-glutamate: step 1/2.</text>
</comment>
<proteinExistence type="inferred from homology"/>
<dbReference type="UniPathway" id="UPA00142">
    <property type="reaction ID" value="UER00209"/>
</dbReference>
<protein>
    <recommendedName>
        <fullName evidence="3 10">Glutamate--cysteine ligase</fullName>
        <ecNumber evidence="3 10">6.3.2.2</ecNumber>
    </recommendedName>
    <alternativeName>
        <fullName evidence="9 10">Gamma-ECS</fullName>
    </alternativeName>
    <alternativeName>
        <fullName evidence="8 10">Gamma-glutamylcysteine synthetase</fullName>
    </alternativeName>
</protein>
<evidence type="ECO:0000256" key="10">
    <source>
        <dbReference type="RuleBase" id="RU367135"/>
    </source>
</evidence>
<name>E4X386_OIKDI</name>
<keyword evidence="4 10" id="KW-0436">Ligase</keyword>
<dbReference type="Gene3D" id="1.10.8.960">
    <property type="match status" value="1"/>
</dbReference>
<dbReference type="FunCoup" id="E4X386">
    <property type="interactions" value="26"/>
</dbReference>
<dbReference type="PANTHER" id="PTHR11164">
    <property type="entry name" value="GLUTAMATE CYSTEINE LIGASE"/>
    <property type="match status" value="1"/>
</dbReference>
<dbReference type="InterPro" id="IPR014746">
    <property type="entry name" value="Gln_synth/guanido_kin_cat_dom"/>
</dbReference>
<dbReference type="Pfam" id="PF03074">
    <property type="entry name" value="GCS"/>
    <property type="match status" value="1"/>
</dbReference>
<evidence type="ECO:0000256" key="1">
    <source>
        <dbReference type="ARBA" id="ARBA00005006"/>
    </source>
</evidence>